<dbReference type="KEGG" id="aro:B0909_05760"/>
<gene>
    <name evidence="1" type="ORF">AGRHK599_LOCUS1186</name>
</gene>
<organism evidence="1 2">
    <name type="scientific">Rhizobium rhizogenes</name>
    <name type="common">Agrobacterium rhizogenes</name>
    <dbReference type="NCBI Taxonomy" id="359"/>
    <lineage>
        <taxon>Bacteria</taxon>
        <taxon>Pseudomonadati</taxon>
        <taxon>Pseudomonadota</taxon>
        <taxon>Alphaproteobacteria</taxon>
        <taxon>Hyphomicrobiales</taxon>
        <taxon>Rhizobiaceae</taxon>
        <taxon>Rhizobium/Agrobacterium group</taxon>
        <taxon>Rhizobium</taxon>
    </lineage>
</organism>
<dbReference type="Proteomes" id="UP000528185">
    <property type="component" value="Unassembled WGS sequence"/>
</dbReference>
<dbReference type="RefSeq" id="WP_065115636.1">
    <property type="nucleotide sequence ID" value="NZ_CAICSX020000001.1"/>
</dbReference>
<dbReference type="EMBL" id="CAICSX020000001">
    <property type="protein sequence ID" value="CAD0211161.1"/>
    <property type="molecule type" value="Genomic_DNA"/>
</dbReference>
<evidence type="ECO:0000313" key="2">
    <source>
        <dbReference type="Proteomes" id="UP000528185"/>
    </source>
</evidence>
<sequence length="138" mass="15263">MLIKPEALKARGILIIRKQADGDYMDLDEVALSNIDDRLIDAIKTKPGFLEVYAYAGPERFWSDDNRTSGATMQMMFSDALKLAAVLYIDPALSGPLISWVKADSPADALHEWTKEMHARGPSPVAAFDPPRTPHKGH</sequence>
<dbReference type="AlphaFoldDB" id="A0AAN2DCJ5"/>
<name>A0AAN2DCJ5_RHIRH</name>
<reference evidence="1 2" key="1">
    <citation type="submission" date="2020-06" db="EMBL/GenBank/DDBJ databases">
        <authorList>
            <person name="De Coninck B."/>
            <person name="Ibrahim H."/>
        </authorList>
    </citation>
    <scope>NUCLEOTIDE SEQUENCE [LARGE SCALE GENOMIC DNA]</scope>
    <source>
        <strain evidence="1">Ag_rhizogenes_K599</strain>
    </source>
</reference>
<proteinExistence type="predicted"/>
<evidence type="ECO:0000313" key="1">
    <source>
        <dbReference type="EMBL" id="CAD0211161.1"/>
    </source>
</evidence>
<protein>
    <submittedName>
        <fullName evidence="1">Uncharacterized protein</fullName>
    </submittedName>
</protein>
<accession>A0AAN2DCJ5</accession>
<comment type="caution">
    <text evidence="1">The sequence shown here is derived from an EMBL/GenBank/DDBJ whole genome shotgun (WGS) entry which is preliminary data.</text>
</comment>